<sequence length="100" mass="11590">MITSFFPGRVRLRAPIFKEADLVEKARSILQKSDAIKNIENNFLTGSVLIEYYPEKVPVKKLLPMQEFFANLAKEAQHFDGKDESRKKILSMLNELEEVF</sequence>
<accession>A0A7W8G7Z4</accession>
<organism evidence="1 2">
    <name type="scientific">Treponema ruminis</name>
    <dbReference type="NCBI Taxonomy" id="744515"/>
    <lineage>
        <taxon>Bacteria</taxon>
        <taxon>Pseudomonadati</taxon>
        <taxon>Spirochaetota</taxon>
        <taxon>Spirochaetia</taxon>
        <taxon>Spirochaetales</taxon>
        <taxon>Treponemataceae</taxon>
        <taxon>Treponema</taxon>
    </lineage>
</organism>
<reference evidence="1 2" key="1">
    <citation type="submission" date="2020-08" db="EMBL/GenBank/DDBJ databases">
        <title>Genomic Encyclopedia of Type Strains, Phase IV (KMG-IV): sequencing the most valuable type-strain genomes for metagenomic binning, comparative biology and taxonomic classification.</title>
        <authorList>
            <person name="Goeker M."/>
        </authorList>
    </citation>
    <scope>NUCLEOTIDE SEQUENCE [LARGE SCALE GENOMIC DNA]</scope>
    <source>
        <strain evidence="1 2">DSM 103462</strain>
    </source>
</reference>
<evidence type="ECO:0000313" key="2">
    <source>
        <dbReference type="Proteomes" id="UP000518887"/>
    </source>
</evidence>
<dbReference type="AlphaFoldDB" id="A0A7W8G7Z4"/>
<dbReference type="EMBL" id="JACHFQ010000002">
    <property type="protein sequence ID" value="MBB5225389.1"/>
    <property type="molecule type" value="Genomic_DNA"/>
</dbReference>
<comment type="caution">
    <text evidence="1">The sequence shown here is derived from an EMBL/GenBank/DDBJ whole genome shotgun (WGS) entry which is preliminary data.</text>
</comment>
<keyword evidence="2" id="KW-1185">Reference proteome</keyword>
<dbReference type="RefSeq" id="WP_184657624.1">
    <property type="nucleotide sequence ID" value="NZ_CP031518.1"/>
</dbReference>
<name>A0A7W8G7Z4_9SPIR</name>
<proteinExistence type="predicted"/>
<dbReference type="Proteomes" id="UP000518887">
    <property type="component" value="Unassembled WGS sequence"/>
</dbReference>
<protein>
    <submittedName>
        <fullName evidence="1">Uncharacterized protein</fullName>
    </submittedName>
</protein>
<evidence type="ECO:0000313" key="1">
    <source>
        <dbReference type="EMBL" id="MBB5225389.1"/>
    </source>
</evidence>
<gene>
    <name evidence="1" type="ORF">HNP76_000733</name>
</gene>
<dbReference type="Pfam" id="PF19991">
    <property type="entry name" value="HMA_2"/>
    <property type="match status" value="1"/>
</dbReference>